<evidence type="ECO:0000256" key="5">
    <source>
        <dbReference type="ARBA" id="ARBA00023125"/>
    </source>
</evidence>
<evidence type="ECO:0000256" key="1">
    <source>
        <dbReference type="ARBA" id="ARBA00006271"/>
    </source>
</evidence>
<dbReference type="GO" id="GO:0140664">
    <property type="term" value="F:ATP-dependent DNA damage sensor activity"/>
    <property type="evidence" value="ECO:0007669"/>
    <property type="project" value="InterPro"/>
</dbReference>
<keyword evidence="4" id="KW-0067">ATP-binding</keyword>
<feature type="domain" description="DNA mismatch repair proteins mutS family" evidence="7">
    <location>
        <begin position="822"/>
        <end position="838"/>
    </location>
</feature>
<dbReference type="InterPro" id="IPR007696">
    <property type="entry name" value="DNA_mismatch_repair_MutS_core"/>
</dbReference>
<organism evidence="8">
    <name type="scientific">Pithovirus LCPAC102</name>
    <dbReference type="NCBI Taxonomy" id="2506587"/>
    <lineage>
        <taxon>Viruses</taxon>
        <taxon>Pithoviruses</taxon>
    </lineage>
</organism>
<keyword evidence="6" id="KW-0234">DNA repair</keyword>
<comment type="similarity">
    <text evidence="1">Belongs to the DNA mismatch repair MutS family.</text>
</comment>
<dbReference type="GO" id="GO:0006298">
    <property type="term" value="P:mismatch repair"/>
    <property type="evidence" value="ECO:0007669"/>
    <property type="project" value="InterPro"/>
</dbReference>
<dbReference type="InterPro" id="IPR003615">
    <property type="entry name" value="HNH_nuc"/>
</dbReference>
<name>A0A481Z588_9VIRU</name>
<dbReference type="GO" id="GO:0005524">
    <property type="term" value="F:ATP binding"/>
    <property type="evidence" value="ECO:0007669"/>
    <property type="project" value="UniProtKB-KW"/>
</dbReference>
<dbReference type="SMART" id="SM00534">
    <property type="entry name" value="MUTSac"/>
    <property type="match status" value="1"/>
</dbReference>
<dbReference type="Gene3D" id="3.40.1170.10">
    <property type="entry name" value="DNA repair protein MutS, domain I"/>
    <property type="match status" value="1"/>
</dbReference>
<dbReference type="SUPFAM" id="SSF48334">
    <property type="entry name" value="DNA repair protein MutS, domain III"/>
    <property type="match status" value="1"/>
</dbReference>
<evidence type="ECO:0000256" key="3">
    <source>
        <dbReference type="ARBA" id="ARBA00022763"/>
    </source>
</evidence>
<keyword evidence="3" id="KW-0227">DNA damage</keyword>
<dbReference type="InterPro" id="IPR027417">
    <property type="entry name" value="P-loop_NTPase"/>
</dbReference>
<reference evidence="8" key="1">
    <citation type="journal article" date="2019" name="MBio">
        <title>Virus Genomes from Deep Sea Sediments Expand the Ocean Megavirome and Support Independent Origins of Viral Gigantism.</title>
        <authorList>
            <person name="Backstrom D."/>
            <person name="Yutin N."/>
            <person name="Jorgensen S.L."/>
            <person name="Dharamshi J."/>
            <person name="Homa F."/>
            <person name="Zaremba-Niedwiedzka K."/>
            <person name="Spang A."/>
            <person name="Wolf Y.I."/>
            <person name="Koonin E.V."/>
            <person name="Ettema T.J."/>
        </authorList>
    </citation>
    <scope>NUCLEOTIDE SEQUENCE</scope>
</reference>
<dbReference type="PANTHER" id="PTHR11361">
    <property type="entry name" value="DNA MISMATCH REPAIR PROTEIN MUTS FAMILY MEMBER"/>
    <property type="match status" value="1"/>
</dbReference>
<dbReference type="Gene3D" id="1.10.1420.10">
    <property type="match status" value="1"/>
</dbReference>
<dbReference type="InterPro" id="IPR045076">
    <property type="entry name" value="MutS"/>
</dbReference>
<dbReference type="InterPro" id="IPR017261">
    <property type="entry name" value="DNA_mismatch_repair_MutS/MSH"/>
</dbReference>
<accession>A0A481Z588</accession>
<dbReference type="InterPro" id="IPR016151">
    <property type="entry name" value="DNA_mismatch_repair_MutS_N"/>
</dbReference>
<dbReference type="InterPro" id="IPR000432">
    <property type="entry name" value="DNA_mismatch_repair_MutS_C"/>
</dbReference>
<dbReference type="Pfam" id="PF05192">
    <property type="entry name" value="MutS_III"/>
    <property type="match status" value="1"/>
</dbReference>
<proteinExistence type="inferred from homology"/>
<evidence type="ECO:0000313" key="8">
    <source>
        <dbReference type="EMBL" id="QBK90169.1"/>
    </source>
</evidence>
<dbReference type="SMART" id="SM00533">
    <property type="entry name" value="MUTSd"/>
    <property type="match status" value="1"/>
</dbReference>
<dbReference type="GO" id="GO:0030983">
    <property type="term" value="F:mismatched DNA binding"/>
    <property type="evidence" value="ECO:0007669"/>
    <property type="project" value="InterPro"/>
</dbReference>
<keyword evidence="5" id="KW-0238">DNA-binding</keyword>
<dbReference type="SUPFAM" id="SSF52540">
    <property type="entry name" value="P-loop containing nucleoside triphosphate hydrolases"/>
    <property type="match status" value="1"/>
</dbReference>
<protein>
    <submittedName>
        <fullName evidence="8">DNA mismatch repair ATPase</fullName>
    </submittedName>
</protein>
<dbReference type="Pfam" id="PF00488">
    <property type="entry name" value="MutS_V"/>
    <property type="match status" value="1"/>
</dbReference>
<dbReference type="PIRSF" id="PIRSF037677">
    <property type="entry name" value="DNA_mis_repair_Msh6"/>
    <property type="match status" value="1"/>
</dbReference>
<dbReference type="CDD" id="cd00085">
    <property type="entry name" value="HNHc"/>
    <property type="match status" value="1"/>
</dbReference>
<evidence type="ECO:0000259" key="7">
    <source>
        <dbReference type="PROSITE" id="PS00486"/>
    </source>
</evidence>
<gene>
    <name evidence="8" type="ORF">LCPAC102_00820</name>
</gene>
<dbReference type="EMBL" id="MK500467">
    <property type="protein sequence ID" value="QBK90169.1"/>
    <property type="molecule type" value="Genomic_DNA"/>
</dbReference>
<dbReference type="PANTHER" id="PTHR11361:SF34">
    <property type="entry name" value="DNA MISMATCH REPAIR PROTEIN MSH1, MITOCHONDRIAL"/>
    <property type="match status" value="1"/>
</dbReference>
<evidence type="ECO:0000256" key="6">
    <source>
        <dbReference type="ARBA" id="ARBA00023204"/>
    </source>
</evidence>
<dbReference type="PROSITE" id="PS00486">
    <property type="entry name" value="DNA_MISMATCH_REPAIR_2"/>
    <property type="match status" value="1"/>
</dbReference>
<sequence>MSSISTEYFNLYIKYKKKYGSKIALLIQLGSFYNIFEYIPGHDSNPNSLYIENIGNAKEISDIGELNCDFHIYRKGKNYSFDNPYSIGFPMVAYEEKRDILLKHEYIIIKYDQISEEIDTNTKRTKRGITEIESKHISLESNASSNKIVSIYIENHKANTKFEDTSIISGLSYLDYQTGICGISEVYSLEVNKSNALHEIYRTILSINPKEIIITIGKYSPDIKTKEHIEKYKKNLYSILNLENIPHVIYIDDMNNEYHKSTYHVEYFNRLYNINDYNGNNKFILQELGIERMTYGRISFIMLIQTCYEHNKLMISCIERPSVQWIDEDKHLILTHNAIDQLDIINKNTKKDSNIDSMFSVINKTNTALGQRYLRNRICNPILSRTELQKDYDVIDDFIRNKGLIQDFIRYLGGIMDIHKYHRKIKIHTITPKEFSLLFKSYRNIEQIYEHIDNSSMSNVSSLLNRDKLLEMIRIRSYITSNINMDVLIKSSLNTVGSSDNKCKCIVLDWSPGYILYLKDDKDDFFYPLKMYEYYINFYNTQLLNIINYMNTILNTSSVEINRKSLKTIKGYNEEIALVTTTSKSTELKKKINEGCIDNTICGNLHFSKYSTGSGTKQKIGSDIIDYYIENLSTQIIEYYKYIWIMFDGLLTYLSAFTYYDYLIDFISKLDFAISNAEVALKYNYFKPDLLEGKSSFQIQDLRHPIAERLISTEYIPNNLSLGLGSEISYNILSDKEHVYSPYGLLLYGINSSGKTTLAKAIGCIIILAQAGCYVPCKLKYSPYKQIITRLSGSDNIFKGMSSFVVEMMELNTILKNCGESSLVIGDELCRGTEARSGISLTIGAIQELIDKKSTFIFSTHIHDLVKCDDITKYNKDKLQISHLSFHYDEETDSSVYDRKIKDGPGNSNYGIDVARSLHLPKSFIDRVYSIRDRIFPDEATKHILNMKKSKYNKSVYVDKCSMCNSTEKIQTHHIKEQHTADENGFINHYHKNSQHNLIGLCESCHRELHKNGKEIIREQTINGHIIKVESP</sequence>
<evidence type="ECO:0000256" key="4">
    <source>
        <dbReference type="ARBA" id="ARBA00022840"/>
    </source>
</evidence>
<keyword evidence="2" id="KW-0547">Nucleotide-binding</keyword>
<dbReference type="Gene3D" id="3.40.50.300">
    <property type="entry name" value="P-loop containing nucleotide triphosphate hydrolases"/>
    <property type="match status" value="1"/>
</dbReference>
<evidence type="ECO:0000256" key="2">
    <source>
        <dbReference type="ARBA" id="ARBA00022741"/>
    </source>
</evidence>
<dbReference type="InterPro" id="IPR036187">
    <property type="entry name" value="DNA_mismatch_repair_MutS_sf"/>
</dbReference>